<accession>A0ABR8GTY1</accession>
<protein>
    <submittedName>
        <fullName evidence="1">Uncharacterized protein</fullName>
    </submittedName>
</protein>
<dbReference type="Proteomes" id="UP000660380">
    <property type="component" value="Unassembled WGS sequence"/>
</dbReference>
<evidence type="ECO:0000313" key="1">
    <source>
        <dbReference type="EMBL" id="MBD2606962.1"/>
    </source>
</evidence>
<dbReference type="EMBL" id="JACJTA010000052">
    <property type="protein sequence ID" value="MBD2606962.1"/>
    <property type="molecule type" value="Genomic_DNA"/>
</dbReference>
<proteinExistence type="predicted"/>
<reference evidence="1 2" key="1">
    <citation type="journal article" date="2020" name="ISME J.">
        <title>Comparative genomics reveals insights into cyanobacterial evolution and habitat adaptation.</title>
        <authorList>
            <person name="Chen M.Y."/>
            <person name="Teng W.K."/>
            <person name="Zhao L."/>
            <person name="Hu C.X."/>
            <person name="Zhou Y.K."/>
            <person name="Han B.P."/>
            <person name="Song L.R."/>
            <person name="Shu W.S."/>
        </authorList>
    </citation>
    <scope>NUCLEOTIDE SEQUENCE [LARGE SCALE GENOMIC DNA]</scope>
    <source>
        <strain evidence="1 2">FACHB-248</strain>
    </source>
</reference>
<sequence length="58" mass="6410">MVVATKVIERIESDQIWKQRVVNAVKEGGLQAFEKAIDNPVGAFIVGAIKGWQEAEIE</sequence>
<dbReference type="RefSeq" id="WP_157162752.1">
    <property type="nucleotide sequence ID" value="NZ_JACJTA010000052.1"/>
</dbReference>
<name>A0ABR8GTY1_9CYAN</name>
<gene>
    <name evidence="1" type="ORF">H6G81_21095</name>
</gene>
<comment type="caution">
    <text evidence="1">The sequence shown here is derived from an EMBL/GenBank/DDBJ whole genome shotgun (WGS) entry which is preliminary data.</text>
</comment>
<evidence type="ECO:0000313" key="2">
    <source>
        <dbReference type="Proteomes" id="UP000660380"/>
    </source>
</evidence>
<organism evidence="1 2">
    <name type="scientific">Scytonema hofmannii FACHB-248</name>
    <dbReference type="NCBI Taxonomy" id="1842502"/>
    <lineage>
        <taxon>Bacteria</taxon>
        <taxon>Bacillati</taxon>
        <taxon>Cyanobacteriota</taxon>
        <taxon>Cyanophyceae</taxon>
        <taxon>Nostocales</taxon>
        <taxon>Scytonemataceae</taxon>
        <taxon>Scytonema</taxon>
    </lineage>
</organism>
<keyword evidence="2" id="KW-1185">Reference proteome</keyword>